<reference evidence="3 4" key="1">
    <citation type="journal article" date="2017" name="BMC Genomics">
        <title>Genome sequencing of 39 Akkermansia muciniphila isolates reveals its population structure, genomic and functional diverisity, and global distribution in mammalian gut microbiotas.</title>
        <authorList>
            <person name="Guo X."/>
            <person name="Li S."/>
            <person name="Zhang J."/>
            <person name="Wu F."/>
            <person name="Li X."/>
            <person name="Wu D."/>
            <person name="Zhang M."/>
            <person name="Ou Z."/>
            <person name="Jie Z."/>
            <person name="Yan Q."/>
            <person name="Li P."/>
            <person name="Yi J."/>
            <person name="Peng Y."/>
        </authorList>
    </citation>
    <scope>NUCLEOTIDE SEQUENCE [LARGE SCALE GENOMIC DNA]</scope>
    <source>
        <strain evidence="3 4">GP24</strain>
    </source>
</reference>
<accession>A0A2N8HE89</accession>
<gene>
    <name evidence="3" type="ORF">CXU22_06480</name>
</gene>
<dbReference type="PIRSF" id="PIRSF038984">
    <property type="entry name" value="FAD_binding_protein"/>
    <property type="match status" value="1"/>
</dbReference>
<sequence>MSEGEGVTVDVILPMEKAEDERARRAAVAEKLGIAPSRIRELRLLKESIDSRQRKILFQLRFLAGVDEPLPPERLPSRDYPPVKPGAPAALIVGFGPAGMFAALRCLELGMKPVVLERGKDVSSRRFDLAPILRQGTVIEDSNYCFGEGGAGTFSDGKLYTRATKRGPVREVYEIFVAHGAPREILTDAHPHIGSNLLPNVVKAIRESILRAGGEIHFNARVDHLLRSADGRRVRGAACADGREFAADAVLLATGHSARDVYRMMLAEGLALEQKPFAVGVRIEHPQAFVDARQYHLRPDGKRPEQLPAARYSVTTTIQDRGVHSFCMCPGGFIVPAATENDEVVVNGMSLARRDSPFANAGFVVSVHPEDTEAFRREHGVLAGVAYQKALETASSRAGGGMQKAPAQKVEDFLKGGVSSSLLPTSYHPGIASHPLHELLPPEIVWRMREGLRQFDHKWRGFAGPSAQLIGCETRTSSPVRIPRDSATLEHPGLEGLYPCGEGAGYAGGIVSAALDGRRCAEAMAQQARG</sequence>
<proteinExistence type="predicted"/>
<evidence type="ECO:0000259" key="1">
    <source>
        <dbReference type="Pfam" id="PF01593"/>
    </source>
</evidence>
<dbReference type="PANTHER" id="PTHR42842">
    <property type="entry name" value="FAD/NAD(P)-BINDING OXIDOREDUCTASE"/>
    <property type="match status" value="1"/>
</dbReference>
<dbReference type="Proteomes" id="UP000236000">
    <property type="component" value="Unassembled WGS sequence"/>
</dbReference>
<name>A0A2N8HE89_9BACT</name>
<dbReference type="InterPro" id="IPR036188">
    <property type="entry name" value="FAD/NAD-bd_sf"/>
</dbReference>
<dbReference type="Pfam" id="PF01593">
    <property type="entry name" value="Amino_oxidase"/>
    <property type="match status" value="1"/>
</dbReference>
<dbReference type="RefSeq" id="WP_102713732.1">
    <property type="nucleotide sequence ID" value="NZ_PJKA01000010.1"/>
</dbReference>
<dbReference type="OrthoDB" id="9762921at2"/>
<evidence type="ECO:0000259" key="2">
    <source>
        <dbReference type="Pfam" id="PF21688"/>
    </source>
</evidence>
<dbReference type="Pfam" id="PF21688">
    <property type="entry name" value="FAD-depend_C"/>
    <property type="match status" value="1"/>
</dbReference>
<evidence type="ECO:0000313" key="4">
    <source>
        <dbReference type="Proteomes" id="UP000236000"/>
    </source>
</evidence>
<dbReference type="SUPFAM" id="SSF51905">
    <property type="entry name" value="FAD/NAD(P)-binding domain"/>
    <property type="match status" value="1"/>
</dbReference>
<feature type="domain" description="FAD-dependent protein C-terminal" evidence="2">
    <location>
        <begin position="276"/>
        <end position="476"/>
    </location>
</feature>
<dbReference type="Gene3D" id="3.50.50.60">
    <property type="entry name" value="FAD/NAD(P)-binding domain"/>
    <property type="match status" value="2"/>
</dbReference>
<organism evidence="3 4">
    <name type="scientific">Akkermansia muciniphila</name>
    <dbReference type="NCBI Taxonomy" id="239935"/>
    <lineage>
        <taxon>Bacteria</taxon>
        <taxon>Pseudomonadati</taxon>
        <taxon>Verrucomicrobiota</taxon>
        <taxon>Verrucomicrobiia</taxon>
        <taxon>Verrucomicrobiales</taxon>
        <taxon>Akkermansiaceae</taxon>
        <taxon>Akkermansia</taxon>
    </lineage>
</organism>
<evidence type="ECO:0000313" key="3">
    <source>
        <dbReference type="EMBL" id="PNC18270.1"/>
    </source>
</evidence>
<dbReference type="InterPro" id="IPR028348">
    <property type="entry name" value="FAD-binding_protein"/>
</dbReference>
<dbReference type="PRINTS" id="PR00411">
    <property type="entry name" value="PNDRDTASEI"/>
</dbReference>
<dbReference type="PANTHER" id="PTHR42842:SF3">
    <property type="entry name" value="FAD_NAD(P)-BINDING OXIDOREDUCTASE FAMILY PROTEIN"/>
    <property type="match status" value="1"/>
</dbReference>
<dbReference type="GO" id="GO:0016491">
    <property type="term" value="F:oxidoreductase activity"/>
    <property type="evidence" value="ECO:0007669"/>
    <property type="project" value="InterPro"/>
</dbReference>
<dbReference type="PRINTS" id="PR00368">
    <property type="entry name" value="FADPNR"/>
</dbReference>
<dbReference type="InterPro" id="IPR049516">
    <property type="entry name" value="FAD-depend_C"/>
</dbReference>
<protein>
    <submittedName>
        <fullName evidence="3">FAD-binding protein</fullName>
    </submittedName>
</protein>
<dbReference type="AlphaFoldDB" id="A0A2N8HE89"/>
<dbReference type="InterPro" id="IPR002937">
    <property type="entry name" value="Amino_oxidase"/>
</dbReference>
<dbReference type="Gene3D" id="3.30.70.2700">
    <property type="match status" value="1"/>
</dbReference>
<comment type="caution">
    <text evidence="3">The sequence shown here is derived from an EMBL/GenBank/DDBJ whole genome shotgun (WGS) entry which is preliminary data.</text>
</comment>
<feature type="domain" description="Amine oxidase" evidence="1">
    <location>
        <begin position="200"/>
        <end position="259"/>
    </location>
</feature>
<dbReference type="EMBL" id="PJKA01000010">
    <property type="protein sequence ID" value="PNC18270.1"/>
    <property type="molecule type" value="Genomic_DNA"/>
</dbReference>